<dbReference type="HOGENOM" id="CLU_192736_0_0_0"/>
<dbReference type="STRING" id="1499967.U27_01449"/>
<evidence type="ECO:0000313" key="2">
    <source>
        <dbReference type="EMBL" id="GAK61548.1"/>
    </source>
</evidence>
<dbReference type="AlphaFoldDB" id="A0A081CAE3"/>
<name>A0A081CAE3_VECG1</name>
<evidence type="ECO:0000313" key="3">
    <source>
        <dbReference type="Proteomes" id="UP000030661"/>
    </source>
</evidence>
<evidence type="ECO:0000256" key="1">
    <source>
        <dbReference type="SAM" id="MobiDB-lite"/>
    </source>
</evidence>
<gene>
    <name evidence="2" type="ORF">U27_01449</name>
</gene>
<keyword evidence="3" id="KW-1185">Reference proteome</keyword>
<organism evidence="2">
    <name type="scientific">Vecturithrix granuli</name>
    <dbReference type="NCBI Taxonomy" id="1499967"/>
    <lineage>
        <taxon>Bacteria</taxon>
        <taxon>Candidatus Moduliflexota</taxon>
        <taxon>Candidatus Vecturitrichia</taxon>
        <taxon>Candidatus Vecturitrichales</taxon>
        <taxon>Candidatus Vecturitrichaceae</taxon>
        <taxon>Candidatus Vecturithrix</taxon>
    </lineage>
</organism>
<dbReference type="EMBL" id="DF820480">
    <property type="protein sequence ID" value="GAK61548.1"/>
    <property type="molecule type" value="Genomic_DNA"/>
</dbReference>
<protein>
    <submittedName>
        <fullName evidence="2">Uncharacterized protein</fullName>
    </submittedName>
</protein>
<proteinExistence type="predicted"/>
<sequence>MLHLPRSFIKLVKTLIKPWKGLKHHTRNRRQNSRRKVKTLIKPWKGLKLRKTRSVRPFLPGENPNKTLEGIKTKALPPQHQ</sequence>
<reference evidence="2" key="1">
    <citation type="journal article" date="2015" name="PeerJ">
        <title>First genomic representation of candidate bacterial phylum KSB3 points to enhanced environmental sensing as a trigger of wastewater bulking.</title>
        <authorList>
            <person name="Sekiguchi Y."/>
            <person name="Ohashi A."/>
            <person name="Parks D.H."/>
            <person name="Yamauchi T."/>
            <person name="Tyson G.W."/>
            <person name="Hugenholtz P."/>
        </authorList>
    </citation>
    <scope>NUCLEOTIDE SEQUENCE [LARGE SCALE GENOMIC DNA]</scope>
</reference>
<accession>A0A081CAE3</accession>
<feature type="region of interest" description="Disordered" evidence="1">
    <location>
        <begin position="56"/>
        <end position="81"/>
    </location>
</feature>
<dbReference type="Proteomes" id="UP000030661">
    <property type="component" value="Unassembled WGS sequence"/>
</dbReference>